<keyword evidence="4" id="KW-0808">Transferase</keyword>
<keyword evidence="6" id="KW-0735">Signal-anchor</keyword>
<evidence type="ECO:0000256" key="10">
    <source>
        <dbReference type="ARBA" id="ARBA00023180"/>
    </source>
</evidence>
<sequence>MDRMQEWEPFWLFELRSTVNRALIGRKRMVAIGCGMLTLGVALLLLTISPFGLVGSYNYATAVLGVGAPVRSAALVHSNPSTNMALREEKKGTKGKGKQKKEASSSTTTTGQGKKSSGTVRSLSHSWQEDMKQAEMEEAANPTPRRQRQTKVLPRESPDEEPNTFAVPSTMDADLNEGSGASDDGRPAHSKRTSNKFNKPQHICPGRPSTARPGRGAPPGKAIEDIKMHLRMIADGYMYNPDHPNPEAVQLNASCVFVTKPCSDSLNKTLGRWIAGKLKITTEEELNEFAENLPDIEEGGLGSCAIVGNSDNMLKSARGADIDAHDTIFRHNTPTRGYDKYVGKRSTIIYMKSKYQKSKYAEQRGDSLPPAELAYAELKDIAEVPRSMKIEGKHIFLRGAGANFFARERRKLYRLAGVEGRRHPSGGFARPINLLASKLCTRIDLYGFSGGMGGKYFAKNEKVSQAHAMAYEHWAYRYLMSEGRLCIYGD</sequence>
<gene>
    <name evidence="13" type="ORF">POBO1169_LOCUS11148</name>
</gene>
<keyword evidence="8" id="KW-0333">Golgi apparatus</keyword>
<keyword evidence="10" id="KW-0325">Glycoprotein</keyword>
<dbReference type="Pfam" id="PF00777">
    <property type="entry name" value="Glyco_transf_29"/>
    <property type="match status" value="1"/>
</dbReference>
<proteinExistence type="inferred from homology"/>
<reference evidence="13" key="1">
    <citation type="submission" date="2021-01" db="EMBL/GenBank/DDBJ databases">
        <authorList>
            <person name="Corre E."/>
            <person name="Pelletier E."/>
            <person name="Niang G."/>
            <person name="Scheremetjew M."/>
            <person name="Finn R."/>
            <person name="Kale V."/>
            <person name="Holt S."/>
            <person name="Cochrane G."/>
            <person name="Meng A."/>
            <person name="Brown T."/>
            <person name="Cohen L."/>
        </authorList>
    </citation>
    <scope>NUCLEOTIDE SEQUENCE</scope>
    <source>
        <strain evidence="13">CCMP722</strain>
    </source>
</reference>
<evidence type="ECO:0000256" key="4">
    <source>
        <dbReference type="ARBA" id="ARBA00022679"/>
    </source>
</evidence>
<feature type="compositionally biased region" description="Low complexity" evidence="11">
    <location>
        <begin position="104"/>
        <end position="119"/>
    </location>
</feature>
<dbReference type="GO" id="GO:0008373">
    <property type="term" value="F:sialyltransferase activity"/>
    <property type="evidence" value="ECO:0007669"/>
    <property type="project" value="InterPro"/>
</dbReference>
<dbReference type="PANTHER" id="PTHR11987">
    <property type="entry name" value="ALPHA-2,8-SIALYLTRANSFERASE"/>
    <property type="match status" value="1"/>
</dbReference>
<keyword evidence="3" id="KW-0328">Glycosyltransferase</keyword>
<dbReference type="AlphaFoldDB" id="A0A7S0WLH4"/>
<protein>
    <recommendedName>
        <fullName evidence="14">Sialyltransferase-like protein</fullName>
    </recommendedName>
</protein>
<evidence type="ECO:0000256" key="11">
    <source>
        <dbReference type="SAM" id="MobiDB-lite"/>
    </source>
</evidence>
<evidence type="ECO:0000256" key="2">
    <source>
        <dbReference type="ARBA" id="ARBA00006003"/>
    </source>
</evidence>
<evidence type="ECO:0000256" key="3">
    <source>
        <dbReference type="ARBA" id="ARBA00022676"/>
    </source>
</evidence>
<feature type="transmembrane region" description="Helical" evidence="12">
    <location>
        <begin position="30"/>
        <end position="53"/>
    </location>
</feature>
<evidence type="ECO:0000256" key="9">
    <source>
        <dbReference type="ARBA" id="ARBA00023136"/>
    </source>
</evidence>
<evidence type="ECO:0008006" key="14">
    <source>
        <dbReference type="Google" id="ProtNLM"/>
    </source>
</evidence>
<dbReference type="InterPro" id="IPR001675">
    <property type="entry name" value="Glyco_trans_29"/>
</dbReference>
<organism evidence="13">
    <name type="scientific">Pyramimonas obovata</name>
    <dbReference type="NCBI Taxonomy" id="1411642"/>
    <lineage>
        <taxon>Eukaryota</taxon>
        <taxon>Viridiplantae</taxon>
        <taxon>Chlorophyta</taxon>
        <taxon>Pyramimonadophyceae</taxon>
        <taxon>Pyramimonadales</taxon>
        <taxon>Pyramimonadaceae</taxon>
        <taxon>Pyramimonas</taxon>
        <taxon>Pyramimonas incertae sedis</taxon>
    </lineage>
</organism>
<evidence type="ECO:0000256" key="6">
    <source>
        <dbReference type="ARBA" id="ARBA00022968"/>
    </source>
</evidence>
<evidence type="ECO:0000256" key="8">
    <source>
        <dbReference type="ARBA" id="ARBA00023034"/>
    </source>
</evidence>
<evidence type="ECO:0000313" key="13">
    <source>
        <dbReference type="EMBL" id="CAD8672040.1"/>
    </source>
</evidence>
<keyword evidence="7 12" id="KW-1133">Transmembrane helix</keyword>
<accession>A0A7S0WLH4</accession>
<keyword evidence="5 12" id="KW-0812">Transmembrane</keyword>
<dbReference type="InterPro" id="IPR050943">
    <property type="entry name" value="Glycosyltr_29_Sialyltrsf"/>
</dbReference>
<evidence type="ECO:0000256" key="1">
    <source>
        <dbReference type="ARBA" id="ARBA00004323"/>
    </source>
</evidence>
<dbReference type="Gene3D" id="3.90.1480.20">
    <property type="entry name" value="Glycosyl transferase family 29"/>
    <property type="match status" value="1"/>
</dbReference>
<evidence type="ECO:0000256" key="12">
    <source>
        <dbReference type="SAM" id="Phobius"/>
    </source>
</evidence>
<name>A0A7S0WLH4_9CHLO</name>
<dbReference type="PANTHER" id="PTHR11987:SF36">
    <property type="entry name" value="SIA-ALPHA-2,3-GAL-BETA-1,4-GLCNAC-R:ALPHA 2,8-SIALYLTRANSFERASE"/>
    <property type="match status" value="1"/>
</dbReference>
<comment type="subcellular location">
    <subcellularLocation>
        <location evidence="1">Golgi apparatus membrane</location>
        <topology evidence="1">Single-pass type II membrane protein</topology>
    </subcellularLocation>
</comment>
<evidence type="ECO:0000256" key="7">
    <source>
        <dbReference type="ARBA" id="ARBA00022989"/>
    </source>
</evidence>
<comment type="similarity">
    <text evidence="2">Belongs to the glycosyltransferase 29 family.</text>
</comment>
<dbReference type="EMBL" id="HBFA01021948">
    <property type="protein sequence ID" value="CAD8672040.1"/>
    <property type="molecule type" value="Transcribed_RNA"/>
</dbReference>
<feature type="region of interest" description="Disordered" evidence="11">
    <location>
        <begin position="79"/>
        <end position="218"/>
    </location>
</feature>
<keyword evidence="9 12" id="KW-0472">Membrane</keyword>
<evidence type="ECO:0000256" key="5">
    <source>
        <dbReference type="ARBA" id="ARBA00022692"/>
    </source>
</evidence>
<dbReference type="InterPro" id="IPR038578">
    <property type="entry name" value="GT29-like_sf"/>
</dbReference>
<dbReference type="GO" id="GO:0000139">
    <property type="term" value="C:Golgi membrane"/>
    <property type="evidence" value="ECO:0007669"/>
    <property type="project" value="UniProtKB-SubCell"/>
</dbReference>